<dbReference type="KEGG" id="atl:Athai_29710"/>
<evidence type="ECO:0000313" key="3">
    <source>
        <dbReference type="EMBL" id="BCJ35468.1"/>
    </source>
</evidence>
<dbReference type="InterPro" id="IPR016181">
    <property type="entry name" value="Acyl_CoA_acyltransferase"/>
</dbReference>
<sequence>MTTSVVERPDVDRYELHVDGDGVAGFVTYRRAPGEIAFLHTEIDPAYEGQGLGSVLARRVLDAARRQGLAVLPYCPFIRGWLARHPDYVDLVPADRRAAFQL</sequence>
<dbReference type="GO" id="GO:0016747">
    <property type="term" value="F:acyltransferase activity, transferring groups other than amino-acyl groups"/>
    <property type="evidence" value="ECO:0007669"/>
    <property type="project" value="InterPro"/>
</dbReference>
<reference evidence="3 4" key="1">
    <citation type="submission" date="2020-08" db="EMBL/GenBank/DDBJ databases">
        <title>Whole genome shotgun sequence of Actinocatenispora thailandica NBRC 105041.</title>
        <authorList>
            <person name="Komaki H."/>
            <person name="Tamura T."/>
        </authorList>
    </citation>
    <scope>NUCLEOTIDE SEQUENCE [LARGE SCALE GENOMIC DNA]</scope>
    <source>
        <strain evidence="3 4">NBRC 105041</strain>
    </source>
</reference>
<proteinExistence type="predicted"/>
<organism evidence="3 4">
    <name type="scientific">Actinocatenispora thailandica</name>
    <dbReference type="NCBI Taxonomy" id="227318"/>
    <lineage>
        <taxon>Bacteria</taxon>
        <taxon>Bacillati</taxon>
        <taxon>Actinomycetota</taxon>
        <taxon>Actinomycetes</taxon>
        <taxon>Micromonosporales</taxon>
        <taxon>Micromonosporaceae</taxon>
        <taxon>Actinocatenispora</taxon>
    </lineage>
</organism>
<dbReference type="PANTHER" id="PTHR31435:SF10">
    <property type="entry name" value="BSR4717 PROTEIN"/>
    <property type="match status" value="1"/>
</dbReference>
<dbReference type="CDD" id="cd04301">
    <property type="entry name" value="NAT_SF"/>
    <property type="match status" value="1"/>
</dbReference>
<dbReference type="PANTHER" id="PTHR31435">
    <property type="entry name" value="PROTEIN NATD1"/>
    <property type="match status" value="1"/>
</dbReference>
<dbReference type="SUPFAM" id="SSF55729">
    <property type="entry name" value="Acyl-CoA N-acyltransferases (Nat)"/>
    <property type="match status" value="1"/>
</dbReference>
<feature type="domain" description="N-acetyltransferase" evidence="1">
    <location>
        <begin position="1"/>
        <end position="98"/>
    </location>
</feature>
<evidence type="ECO:0000259" key="2">
    <source>
        <dbReference type="PROSITE" id="PS51729"/>
    </source>
</evidence>
<dbReference type="PROSITE" id="PS51186">
    <property type="entry name" value="GNAT"/>
    <property type="match status" value="1"/>
</dbReference>
<dbReference type="Gene3D" id="3.40.630.30">
    <property type="match status" value="1"/>
</dbReference>
<dbReference type="Pfam" id="PF14542">
    <property type="entry name" value="Acetyltransf_CG"/>
    <property type="match status" value="1"/>
</dbReference>
<dbReference type="InterPro" id="IPR031165">
    <property type="entry name" value="GNAT_YJDJ"/>
</dbReference>
<name>A0A7R7HXT1_9ACTN</name>
<dbReference type="PROSITE" id="PS51729">
    <property type="entry name" value="GNAT_YJDJ"/>
    <property type="match status" value="1"/>
</dbReference>
<dbReference type="AlphaFoldDB" id="A0A7R7HXT1"/>
<dbReference type="EMBL" id="AP023355">
    <property type="protein sequence ID" value="BCJ35468.1"/>
    <property type="molecule type" value="Genomic_DNA"/>
</dbReference>
<evidence type="ECO:0000313" key="4">
    <source>
        <dbReference type="Proteomes" id="UP000611640"/>
    </source>
</evidence>
<dbReference type="Proteomes" id="UP000611640">
    <property type="component" value="Chromosome"/>
</dbReference>
<accession>A0A7R7HXT1</accession>
<gene>
    <name evidence="3" type="ORF">Athai_29710</name>
</gene>
<dbReference type="RefSeq" id="WP_203961997.1">
    <property type="nucleotide sequence ID" value="NZ_AP023355.1"/>
</dbReference>
<feature type="domain" description="N-acetyltransferase" evidence="2">
    <location>
        <begin position="6"/>
        <end position="93"/>
    </location>
</feature>
<evidence type="ECO:0000259" key="1">
    <source>
        <dbReference type="PROSITE" id="PS51186"/>
    </source>
</evidence>
<dbReference type="InterPro" id="IPR045057">
    <property type="entry name" value="Gcn5-rel_NAT"/>
</dbReference>
<protein>
    <submittedName>
        <fullName evidence="3">N-acetyltransferase</fullName>
    </submittedName>
</protein>
<dbReference type="InterPro" id="IPR000182">
    <property type="entry name" value="GNAT_dom"/>
</dbReference>
<keyword evidence="4" id="KW-1185">Reference proteome</keyword>